<gene>
    <name evidence="7" type="primary">Contig11815.g12631</name>
    <name evidence="7" type="ORF">STYLEM_1268</name>
</gene>
<protein>
    <submittedName>
        <fullName evidence="7">Protein isoform a</fullName>
    </submittedName>
</protein>
<dbReference type="InterPro" id="IPR036855">
    <property type="entry name" value="Znf_CCCH_sf"/>
</dbReference>
<feature type="compositionally biased region" description="Polar residues" evidence="5">
    <location>
        <begin position="331"/>
        <end position="352"/>
    </location>
</feature>
<dbReference type="OMA" id="GREMFYF"/>
<evidence type="ECO:0000259" key="6">
    <source>
        <dbReference type="PROSITE" id="PS50103"/>
    </source>
</evidence>
<feature type="compositionally biased region" description="Acidic residues" evidence="5">
    <location>
        <begin position="361"/>
        <end position="371"/>
    </location>
</feature>
<dbReference type="OrthoDB" id="278280at2759"/>
<dbReference type="Gene3D" id="4.10.1000.10">
    <property type="entry name" value="Zinc finger, CCCH-type"/>
    <property type="match status" value="1"/>
</dbReference>
<dbReference type="GO" id="GO:0002181">
    <property type="term" value="P:cytoplasmic translation"/>
    <property type="evidence" value="ECO:0007669"/>
    <property type="project" value="TreeGrafter"/>
</dbReference>
<keyword evidence="8" id="KW-1185">Reference proteome</keyword>
<feature type="region of interest" description="Disordered" evidence="5">
    <location>
        <begin position="297"/>
        <end position="371"/>
    </location>
</feature>
<evidence type="ECO:0000256" key="4">
    <source>
        <dbReference type="PROSITE-ProRule" id="PRU00723"/>
    </source>
</evidence>
<sequence length="371" mass="42223">MGGKDKGPSKKTEMKKKEKIVEDKTFGLKNKNKSKAVQKFVQSVKTQVLAGNAKGGEQKRLADEFKQKEEKRKEAEQKALLASLFKGVTNIQQTILREGEDPKSVLCAFFKAGVCEKGKKCKFSHDLSLDGKAAKIDIYTDPRDKNGKDPSRTDITCSHFVDAVEKNLYGWLWECPNGGDKCVYTHALPAGYVLNRDKADANKQKEEDDDELTLEEKIEEERAQLESTKLTPVTLETFNDWKKRKAERKQKELEEKMREESKKAGSKGHNILSGKALFKYDPNLFMDDENAADEKIYEEREEFDEEEEQKESDIKKLKDAEQDSGMIKSSVADTNGDATDNQESVQIDTNVDTDLFQYEDNGQEEEEPDFE</sequence>
<feature type="compositionally biased region" description="Basic and acidic residues" evidence="5">
    <location>
        <begin position="249"/>
        <end position="263"/>
    </location>
</feature>
<dbReference type="SMART" id="SM00356">
    <property type="entry name" value="ZnF_C3H1"/>
    <property type="match status" value="1"/>
</dbReference>
<dbReference type="SUPFAM" id="SSF90229">
    <property type="entry name" value="CCCH zinc finger"/>
    <property type="match status" value="1"/>
</dbReference>
<dbReference type="InterPro" id="IPR000571">
    <property type="entry name" value="Znf_CCCH"/>
</dbReference>
<keyword evidence="2 4" id="KW-0863">Zinc-finger</keyword>
<name>A0A077ZS49_STYLE</name>
<evidence type="ECO:0000256" key="5">
    <source>
        <dbReference type="SAM" id="MobiDB-lite"/>
    </source>
</evidence>
<evidence type="ECO:0000313" key="8">
    <source>
        <dbReference type="Proteomes" id="UP000039865"/>
    </source>
</evidence>
<reference evidence="7 8" key="1">
    <citation type="submission" date="2014-06" db="EMBL/GenBank/DDBJ databases">
        <authorList>
            <person name="Swart Estienne"/>
        </authorList>
    </citation>
    <scope>NUCLEOTIDE SEQUENCE [LARGE SCALE GENOMIC DNA]</scope>
    <source>
        <strain evidence="7 8">130c</strain>
    </source>
</reference>
<dbReference type="Pfam" id="PF00642">
    <property type="entry name" value="zf-CCCH"/>
    <property type="match status" value="1"/>
</dbReference>
<dbReference type="InParanoid" id="A0A077ZS49"/>
<feature type="compositionally biased region" description="Basic and acidic residues" evidence="5">
    <location>
        <begin position="311"/>
        <end position="321"/>
    </location>
</feature>
<feature type="domain" description="C3H1-type" evidence="6">
    <location>
        <begin position="101"/>
        <end position="128"/>
    </location>
</feature>
<feature type="compositionally biased region" description="Acidic residues" evidence="5">
    <location>
        <begin position="299"/>
        <end position="310"/>
    </location>
</feature>
<keyword evidence="1 4" id="KW-0479">Metal-binding</keyword>
<feature type="region of interest" description="Disordered" evidence="5">
    <location>
        <begin position="249"/>
        <end position="268"/>
    </location>
</feature>
<dbReference type="GO" id="GO:0003729">
    <property type="term" value="F:mRNA binding"/>
    <property type="evidence" value="ECO:0007669"/>
    <property type="project" value="TreeGrafter"/>
</dbReference>
<dbReference type="FunCoup" id="A0A077ZS49">
    <property type="interactions" value="770"/>
</dbReference>
<dbReference type="GO" id="GO:0005829">
    <property type="term" value="C:cytosol"/>
    <property type="evidence" value="ECO:0007669"/>
    <property type="project" value="TreeGrafter"/>
</dbReference>
<dbReference type="GO" id="GO:0008270">
    <property type="term" value="F:zinc ion binding"/>
    <property type="evidence" value="ECO:0007669"/>
    <property type="project" value="UniProtKB-KW"/>
</dbReference>
<dbReference type="PANTHER" id="PTHR12681">
    <property type="entry name" value="ZINC FINGER-CONTAINING PROTEIN P48ZNF"/>
    <property type="match status" value="1"/>
</dbReference>
<dbReference type="InterPro" id="IPR032378">
    <property type="entry name" value="ZC3H15/TMA46_C"/>
</dbReference>
<accession>A0A077ZS49</accession>
<organism evidence="7 8">
    <name type="scientific">Stylonychia lemnae</name>
    <name type="common">Ciliate</name>
    <dbReference type="NCBI Taxonomy" id="5949"/>
    <lineage>
        <taxon>Eukaryota</taxon>
        <taxon>Sar</taxon>
        <taxon>Alveolata</taxon>
        <taxon>Ciliophora</taxon>
        <taxon>Intramacronucleata</taxon>
        <taxon>Spirotrichea</taxon>
        <taxon>Stichotrichia</taxon>
        <taxon>Sporadotrichida</taxon>
        <taxon>Oxytrichidae</taxon>
        <taxon>Stylonychinae</taxon>
        <taxon>Stylonychia</taxon>
    </lineage>
</organism>
<dbReference type="PROSITE" id="PS50103">
    <property type="entry name" value="ZF_C3H1"/>
    <property type="match status" value="1"/>
</dbReference>
<dbReference type="Gene3D" id="6.20.400.10">
    <property type="match status" value="1"/>
</dbReference>
<dbReference type="PANTHER" id="PTHR12681:SF0">
    <property type="entry name" value="ZINC FINGER CCCH DOMAIN-CONTAINING PROTEIN 15"/>
    <property type="match status" value="1"/>
</dbReference>
<dbReference type="Proteomes" id="UP000039865">
    <property type="component" value="Unassembled WGS sequence"/>
</dbReference>
<feature type="zinc finger region" description="C3H1-type" evidence="4">
    <location>
        <begin position="101"/>
        <end position="128"/>
    </location>
</feature>
<keyword evidence="3 4" id="KW-0862">Zinc</keyword>
<evidence type="ECO:0000256" key="2">
    <source>
        <dbReference type="ARBA" id="ARBA00022771"/>
    </source>
</evidence>
<dbReference type="Pfam" id="PF16543">
    <property type="entry name" value="DFRP_C"/>
    <property type="match status" value="1"/>
</dbReference>
<dbReference type="AlphaFoldDB" id="A0A077ZS49"/>
<proteinExistence type="predicted"/>
<evidence type="ECO:0000256" key="3">
    <source>
        <dbReference type="ARBA" id="ARBA00022833"/>
    </source>
</evidence>
<evidence type="ECO:0000313" key="7">
    <source>
        <dbReference type="EMBL" id="CDW72309.1"/>
    </source>
</evidence>
<dbReference type="EMBL" id="CCKQ01001204">
    <property type="protein sequence ID" value="CDW72309.1"/>
    <property type="molecule type" value="Genomic_DNA"/>
</dbReference>
<evidence type="ECO:0000256" key="1">
    <source>
        <dbReference type="ARBA" id="ARBA00022723"/>
    </source>
</evidence>